<proteinExistence type="predicted"/>
<evidence type="ECO:0000313" key="3">
    <source>
        <dbReference type="Proteomes" id="UP001079657"/>
    </source>
</evidence>
<dbReference type="EMBL" id="JAPQES010000002">
    <property type="protein sequence ID" value="MCY6370707.1"/>
    <property type="molecule type" value="Genomic_DNA"/>
</dbReference>
<feature type="transmembrane region" description="Helical" evidence="1">
    <location>
        <begin position="125"/>
        <end position="145"/>
    </location>
</feature>
<dbReference type="Proteomes" id="UP001079657">
    <property type="component" value="Unassembled WGS sequence"/>
</dbReference>
<keyword evidence="1" id="KW-0472">Membrane</keyword>
<gene>
    <name evidence="2" type="ORF">OXH55_08695</name>
</gene>
<keyword evidence="1" id="KW-0812">Transmembrane</keyword>
<dbReference type="RefSeq" id="WP_268049519.1">
    <property type="nucleotide sequence ID" value="NZ_JAPQES010000002.1"/>
</dbReference>
<keyword evidence="1" id="KW-1133">Transmembrane helix</keyword>
<keyword evidence="3" id="KW-1185">Reference proteome</keyword>
<name>A0ABT4CNV4_9CLOT</name>
<feature type="transmembrane region" description="Helical" evidence="1">
    <location>
        <begin position="12"/>
        <end position="38"/>
    </location>
</feature>
<dbReference type="InterPro" id="IPR009339">
    <property type="entry name" value="DUF998"/>
</dbReference>
<dbReference type="Pfam" id="PF06197">
    <property type="entry name" value="DUF998"/>
    <property type="match status" value="1"/>
</dbReference>
<reference evidence="2" key="1">
    <citation type="submission" date="2022-12" db="EMBL/GenBank/DDBJ databases">
        <authorList>
            <person name="Wang J."/>
        </authorList>
    </citation>
    <scope>NUCLEOTIDE SEQUENCE</scope>
    <source>
        <strain evidence="2">HY-42-06</strain>
    </source>
</reference>
<comment type="caution">
    <text evidence="2">The sequence shown here is derived from an EMBL/GenBank/DDBJ whole genome shotgun (WGS) entry which is preliminary data.</text>
</comment>
<feature type="transmembrane region" description="Helical" evidence="1">
    <location>
        <begin position="192"/>
        <end position="209"/>
    </location>
</feature>
<accession>A0ABT4CNV4</accession>
<feature type="transmembrane region" description="Helical" evidence="1">
    <location>
        <begin position="157"/>
        <end position="180"/>
    </location>
</feature>
<protein>
    <submittedName>
        <fullName evidence="2">DUF998 domain-containing protein</fullName>
    </submittedName>
</protein>
<evidence type="ECO:0000313" key="2">
    <source>
        <dbReference type="EMBL" id="MCY6370707.1"/>
    </source>
</evidence>
<feature type="transmembrane region" description="Helical" evidence="1">
    <location>
        <begin position="58"/>
        <end position="81"/>
    </location>
</feature>
<evidence type="ECO:0000256" key="1">
    <source>
        <dbReference type="SAM" id="Phobius"/>
    </source>
</evidence>
<feature type="transmembrane region" description="Helical" evidence="1">
    <location>
        <begin position="93"/>
        <end position="110"/>
    </location>
</feature>
<sequence>MENNKIKSFWKIGTISGMMSSIVYVLHVFIGGILWDGYNSIKQPISDLTGIDAPNARLLRGFTSVYGILAIIFAISLYVILRNCVNKISKFEMILLIIMEVSSFVGYSLFPLEGTNTGMTFQNKMHIIVTVIVVITTIGCTFFIGIGFSKIKSMKKLGLFVIGCGVIITISGVSTGIVMAKNIPILGLIERINIFTLQLMIFVLSFSLVKQNN</sequence>
<organism evidence="2 3">
    <name type="scientific">Clostridium ganghwense</name>
    <dbReference type="NCBI Taxonomy" id="312089"/>
    <lineage>
        <taxon>Bacteria</taxon>
        <taxon>Bacillati</taxon>
        <taxon>Bacillota</taxon>
        <taxon>Clostridia</taxon>
        <taxon>Eubacteriales</taxon>
        <taxon>Clostridiaceae</taxon>
        <taxon>Clostridium</taxon>
    </lineage>
</organism>